<evidence type="ECO:0000256" key="1">
    <source>
        <dbReference type="ARBA" id="ARBA00004141"/>
    </source>
</evidence>
<organism evidence="9">
    <name type="scientific">Hymenolepis diminuta</name>
    <name type="common">Rat tapeworm</name>
    <dbReference type="NCBI Taxonomy" id="6216"/>
    <lineage>
        <taxon>Eukaryota</taxon>
        <taxon>Metazoa</taxon>
        <taxon>Spiralia</taxon>
        <taxon>Lophotrochozoa</taxon>
        <taxon>Platyhelminthes</taxon>
        <taxon>Cestoda</taxon>
        <taxon>Eucestoda</taxon>
        <taxon>Cyclophyllidea</taxon>
        <taxon>Hymenolepididae</taxon>
        <taxon>Hymenolepis</taxon>
    </lineage>
</organism>
<sequence length="1055" mass="117077">MDQQKTNENQTKDSDIQLALANNRSRTEKRNCLNKYQRLFPELIIACLAFYEVSEALLKTSTRLHILRLSCLNVTNDYELCRHQNHMAASPEVDSNIQKVAAPFIISYTILLNGSATFSCLFLGSWSDRHGRKTVILLSLVGQVLTCICFSLSYIPDIGYIPGGATCLLVGAFIYGMSGKSNTFLVGASSYVTDCSTVEERTRLLSRLIGVGFFGNCVGFALVSLLSLFITFQWIILTVAIVATVLFMIILILIKESVVNDTEIEPIVQNHKEYGTKERSDKSEHFQKRRQKKLTLSTRNEDSEDPILIEANKTERNGICFTLVHIVNFLYRKREQNDRGRMIILLIYCFISHIVKVGENDAMLLYVTRERVGWDDKLYGAYLSANYIAMSMQLLLIYPLLEKFFKPSDETCIIFGASIKVASLAATGLTNRTSLIFVYGLLGSFGAFVGCASRSSLTKLTSDEEVGIVLSLTSFLEVVASTIGSGIFTEIFIKTAITSPGTVLFVLSALQSAIVIINIIFKFHIIRTNHHRVFRPKLSNHIFALFCLATSGVIIIIPCSNIRSFCVGMLQKQLPNLVIFIFLIYKITETLLQTSTRLQVYHLVCAYITGTDSTDLNSTCHRYAHLNQVDPNFDNPIQKHAAPFIIGYRVLLNLPAMFICLILGNWSDLNGRKTPMIIPIIGACLACCLFGVSLIRGYSSIPFQMAWLLAGALLYGLCGKSSAMGMGAHSYITDCSTGEKRTTRIGRLMGTNFIGLCLGSLLVALFYYLLSYGWVLLFVVVFNMGILICLIVAVKESVSITPHDTAGEYGSLRTMNQPTENETTSSAREVPQKKECRCCVTIMTSLAESWTYLKRQRPNGRHIYIRILLGAVLFNQVTKAGEQDSILLYVVRRDVGWTDGIYGAYLGVYYASMAINLILIFPLVDYLFHPSDVTLILIGLVMKSIRLIGTALTTDTVLIFSFAVIGASAGYIISSLRSLITKLADSGEVGTSFALMSVLETFANLFGSILFTSIYAATVSVFPGCIFIIDACLHIGMIGLMMWLGWRLNKLPAPE</sequence>
<protein>
    <submittedName>
        <fullName evidence="9">Proton-coupled folate transporter</fullName>
    </submittedName>
</protein>
<evidence type="ECO:0000256" key="5">
    <source>
        <dbReference type="SAM" id="MobiDB-lite"/>
    </source>
</evidence>
<dbReference type="PANTHER" id="PTHR23507">
    <property type="entry name" value="ZGC:174356"/>
    <property type="match status" value="1"/>
</dbReference>
<dbReference type="OrthoDB" id="3026777at2759"/>
<evidence type="ECO:0000256" key="3">
    <source>
        <dbReference type="ARBA" id="ARBA00022989"/>
    </source>
</evidence>
<feature type="transmembrane region" description="Helical" evidence="6">
    <location>
        <begin position="413"/>
        <end position="430"/>
    </location>
</feature>
<gene>
    <name evidence="7" type="ORF">HDID_LOCUS9998</name>
</gene>
<keyword evidence="4 6" id="KW-0472">Membrane</keyword>
<feature type="transmembrane region" description="Helical" evidence="6">
    <location>
        <begin position="774"/>
        <end position="794"/>
    </location>
</feature>
<name>A0A158QG59_HYMDI</name>
<dbReference type="Pfam" id="PF07690">
    <property type="entry name" value="MFS_1"/>
    <property type="match status" value="2"/>
</dbReference>
<evidence type="ECO:0000313" key="7">
    <source>
        <dbReference type="EMBL" id="VDL62487.1"/>
    </source>
</evidence>
<feature type="transmembrane region" description="Helical" evidence="6">
    <location>
        <begin position="39"/>
        <end position="58"/>
    </location>
</feature>
<feature type="transmembrane region" description="Helical" evidence="6">
    <location>
        <begin position="378"/>
        <end position="401"/>
    </location>
</feature>
<feature type="transmembrane region" description="Helical" evidence="6">
    <location>
        <begin position="501"/>
        <end position="521"/>
    </location>
</feature>
<reference evidence="7 8" key="2">
    <citation type="submission" date="2018-11" db="EMBL/GenBank/DDBJ databases">
        <authorList>
            <consortium name="Pathogen Informatics"/>
        </authorList>
    </citation>
    <scope>NUCLEOTIDE SEQUENCE [LARGE SCALE GENOMIC DNA]</scope>
</reference>
<feature type="transmembrane region" description="Helical" evidence="6">
    <location>
        <begin position="901"/>
        <end position="921"/>
    </location>
</feature>
<reference evidence="9" key="1">
    <citation type="submission" date="2016-04" db="UniProtKB">
        <authorList>
            <consortium name="WormBaseParasite"/>
        </authorList>
    </citation>
    <scope>IDENTIFICATION</scope>
</reference>
<evidence type="ECO:0000256" key="4">
    <source>
        <dbReference type="ARBA" id="ARBA00023136"/>
    </source>
</evidence>
<evidence type="ECO:0000313" key="9">
    <source>
        <dbReference type="WBParaSite" id="HDID_0001000001-mRNA-1"/>
    </source>
</evidence>
<feature type="transmembrane region" description="Helical" evidence="6">
    <location>
        <begin position="1021"/>
        <end position="1046"/>
    </location>
</feature>
<feature type="region of interest" description="Disordered" evidence="5">
    <location>
        <begin position="809"/>
        <end position="828"/>
    </location>
</feature>
<feature type="transmembrane region" description="Helical" evidence="6">
    <location>
        <begin position="933"/>
        <end position="952"/>
    </location>
</feature>
<feature type="transmembrane region" description="Helical" evidence="6">
    <location>
        <begin position="342"/>
        <end position="358"/>
    </location>
</feature>
<feature type="transmembrane region" description="Helical" evidence="6">
    <location>
        <begin position="958"/>
        <end position="980"/>
    </location>
</feature>
<feature type="compositionally biased region" description="Polar residues" evidence="5">
    <location>
        <begin position="813"/>
        <end position="827"/>
    </location>
</feature>
<evidence type="ECO:0000256" key="2">
    <source>
        <dbReference type="ARBA" id="ARBA00022692"/>
    </source>
</evidence>
<feature type="transmembrane region" description="Helical" evidence="6">
    <location>
        <begin position="992"/>
        <end position="1015"/>
    </location>
</feature>
<dbReference type="PANTHER" id="PTHR23507:SF1">
    <property type="entry name" value="FI18259P1-RELATED"/>
    <property type="match status" value="1"/>
</dbReference>
<comment type="subcellular location">
    <subcellularLocation>
        <location evidence="1">Membrane</location>
        <topology evidence="1">Multi-pass membrane protein</topology>
    </subcellularLocation>
</comment>
<dbReference type="InterPro" id="IPR011701">
    <property type="entry name" value="MFS"/>
</dbReference>
<feature type="transmembrane region" description="Helical" evidence="6">
    <location>
        <begin position="676"/>
        <end position="695"/>
    </location>
</feature>
<proteinExistence type="predicted"/>
<feature type="transmembrane region" description="Helical" evidence="6">
    <location>
        <begin position="135"/>
        <end position="154"/>
    </location>
</feature>
<feature type="region of interest" description="Disordered" evidence="5">
    <location>
        <begin position="275"/>
        <end position="299"/>
    </location>
</feature>
<feature type="transmembrane region" description="Helical" evidence="6">
    <location>
        <begin position="542"/>
        <end position="563"/>
    </location>
</feature>
<dbReference type="SUPFAM" id="SSF103473">
    <property type="entry name" value="MFS general substrate transporter"/>
    <property type="match status" value="2"/>
</dbReference>
<feature type="transmembrane region" description="Helical" evidence="6">
    <location>
        <begin position="436"/>
        <end position="454"/>
    </location>
</feature>
<feature type="transmembrane region" description="Helical" evidence="6">
    <location>
        <begin position="208"/>
        <end position="228"/>
    </location>
</feature>
<feature type="transmembrane region" description="Helical" evidence="6">
    <location>
        <begin position="641"/>
        <end position="664"/>
    </location>
</feature>
<feature type="transmembrane region" description="Helical" evidence="6">
    <location>
        <begin position="160"/>
        <end position="177"/>
    </location>
</feature>
<dbReference type="STRING" id="6216.A0A158QG59"/>
<feature type="transmembrane region" description="Helical" evidence="6">
    <location>
        <begin position="466"/>
        <end position="489"/>
    </location>
</feature>
<dbReference type="Proteomes" id="UP000274504">
    <property type="component" value="Unassembled WGS sequence"/>
</dbReference>
<evidence type="ECO:0000313" key="8">
    <source>
        <dbReference type="Proteomes" id="UP000274504"/>
    </source>
</evidence>
<dbReference type="EMBL" id="UYSG01011477">
    <property type="protein sequence ID" value="VDL62487.1"/>
    <property type="molecule type" value="Genomic_DNA"/>
</dbReference>
<dbReference type="Gene3D" id="1.20.1250.20">
    <property type="entry name" value="MFS general substrate transporter like domains"/>
    <property type="match status" value="2"/>
</dbReference>
<feature type="compositionally biased region" description="Basic and acidic residues" evidence="5">
    <location>
        <begin position="275"/>
        <end position="286"/>
    </location>
</feature>
<keyword evidence="2 6" id="KW-0812">Transmembrane</keyword>
<feature type="transmembrane region" description="Helical" evidence="6">
    <location>
        <begin position="234"/>
        <end position="254"/>
    </location>
</feature>
<feature type="transmembrane region" description="Helical" evidence="6">
    <location>
        <begin position="100"/>
        <end position="123"/>
    </location>
</feature>
<dbReference type="WBParaSite" id="HDID_0001000001-mRNA-1">
    <property type="protein sequence ID" value="HDID_0001000001-mRNA-1"/>
    <property type="gene ID" value="HDID_0001000001"/>
</dbReference>
<feature type="transmembrane region" description="Helical" evidence="6">
    <location>
        <begin position="748"/>
        <end position="768"/>
    </location>
</feature>
<keyword evidence="3 6" id="KW-1133">Transmembrane helix</keyword>
<feature type="transmembrane region" description="Helical" evidence="6">
    <location>
        <begin position="701"/>
        <end position="718"/>
    </location>
</feature>
<dbReference type="InterPro" id="IPR036259">
    <property type="entry name" value="MFS_trans_sf"/>
</dbReference>
<evidence type="ECO:0000256" key="6">
    <source>
        <dbReference type="SAM" id="Phobius"/>
    </source>
</evidence>
<dbReference type="GO" id="GO:0016020">
    <property type="term" value="C:membrane"/>
    <property type="evidence" value="ECO:0007669"/>
    <property type="project" value="UniProtKB-SubCell"/>
</dbReference>
<dbReference type="GO" id="GO:0022857">
    <property type="term" value="F:transmembrane transporter activity"/>
    <property type="evidence" value="ECO:0007669"/>
    <property type="project" value="InterPro"/>
</dbReference>
<accession>A0A158QG59</accession>
<dbReference type="AlphaFoldDB" id="A0A158QG59"/>